<dbReference type="InterPro" id="IPR050167">
    <property type="entry name" value="Ser_Thr_protein_kinase"/>
</dbReference>
<evidence type="ECO:0000259" key="1">
    <source>
        <dbReference type="PROSITE" id="PS50011"/>
    </source>
</evidence>
<dbReference type="AlphaFoldDB" id="A0A8H3AYX4"/>
<dbReference type="GO" id="GO:0007165">
    <property type="term" value="P:signal transduction"/>
    <property type="evidence" value="ECO:0007669"/>
    <property type="project" value="TreeGrafter"/>
</dbReference>
<dbReference type="GO" id="GO:0005524">
    <property type="term" value="F:ATP binding"/>
    <property type="evidence" value="ECO:0007669"/>
    <property type="project" value="InterPro"/>
</dbReference>
<dbReference type="PANTHER" id="PTHR23257:SF963">
    <property type="entry name" value="AT08303P"/>
    <property type="match status" value="1"/>
</dbReference>
<proteinExistence type="predicted"/>
<dbReference type="SMART" id="SM00220">
    <property type="entry name" value="S_TKc"/>
    <property type="match status" value="1"/>
</dbReference>
<dbReference type="InterPro" id="IPR000719">
    <property type="entry name" value="Prot_kinase_dom"/>
</dbReference>
<dbReference type="InterPro" id="IPR011009">
    <property type="entry name" value="Kinase-like_dom_sf"/>
</dbReference>
<comment type="caution">
    <text evidence="2">The sequence shown here is derived from an EMBL/GenBank/DDBJ whole genome shotgun (WGS) entry which is preliminary data.</text>
</comment>
<dbReference type="Gene3D" id="1.10.510.10">
    <property type="entry name" value="Transferase(Phosphotransferase) domain 1"/>
    <property type="match status" value="1"/>
</dbReference>
<evidence type="ECO:0000313" key="2">
    <source>
        <dbReference type="EMBL" id="CAE6443834.1"/>
    </source>
</evidence>
<accession>A0A8H3AYX4</accession>
<dbReference type="GO" id="GO:0004672">
    <property type="term" value="F:protein kinase activity"/>
    <property type="evidence" value="ECO:0007669"/>
    <property type="project" value="InterPro"/>
</dbReference>
<dbReference type="EMBL" id="CAJMXA010000814">
    <property type="protein sequence ID" value="CAE6443834.1"/>
    <property type="molecule type" value="Genomic_DNA"/>
</dbReference>
<dbReference type="SUPFAM" id="SSF56112">
    <property type="entry name" value="Protein kinase-like (PK-like)"/>
    <property type="match status" value="1"/>
</dbReference>
<sequence>IHGDMKPENILVSKDHIPKLTDFGNAAMSEYTLQFSRSNTTPSMSMRWTAPEIVSEETKATQAGDVYALGMIIFEVMTGILPYDGVREPSIMRRILAGKVPSRPETHIPAGVDQADRLWSLITSCWAFDPKERPEAWEVKNALGGITPEGLLSNAS</sequence>
<protein>
    <recommendedName>
        <fullName evidence="1">Protein kinase domain-containing protein</fullName>
    </recommendedName>
</protein>
<reference evidence="2" key="1">
    <citation type="submission" date="2021-01" db="EMBL/GenBank/DDBJ databases">
        <authorList>
            <person name="Kaushik A."/>
        </authorList>
    </citation>
    <scope>NUCLEOTIDE SEQUENCE</scope>
    <source>
        <strain evidence="2">AG6-10EEA</strain>
    </source>
</reference>
<dbReference type="GO" id="GO:0005737">
    <property type="term" value="C:cytoplasm"/>
    <property type="evidence" value="ECO:0007669"/>
    <property type="project" value="TreeGrafter"/>
</dbReference>
<dbReference type="PANTHER" id="PTHR23257">
    <property type="entry name" value="SERINE-THREONINE PROTEIN KINASE"/>
    <property type="match status" value="1"/>
</dbReference>
<dbReference type="Pfam" id="PF00069">
    <property type="entry name" value="Pkinase"/>
    <property type="match status" value="1"/>
</dbReference>
<dbReference type="Proteomes" id="UP000663853">
    <property type="component" value="Unassembled WGS sequence"/>
</dbReference>
<organism evidence="2 3">
    <name type="scientific">Rhizoctonia solani</name>
    <dbReference type="NCBI Taxonomy" id="456999"/>
    <lineage>
        <taxon>Eukaryota</taxon>
        <taxon>Fungi</taxon>
        <taxon>Dikarya</taxon>
        <taxon>Basidiomycota</taxon>
        <taxon>Agaricomycotina</taxon>
        <taxon>Agaricomycetes</taxon>
        <taxon>Cantharellales</taxon>
        <taxon>Ceratobasidiaceae</taxon>
        <taxon>Rhizoctonia</taxon>
    </lineage>
</organism>
<dbReference type="PROSITE" id="PS50011">
    <property type="entry name" value="PROTEIN_KINASE_DOM"/>
    <property type="match status" value="1"/>
</dbReference>
<name>A0A8H3AYX4_9AGAM</name>
<feature type="domain" description="Protein kinase" evidence="1">
    <location>
        <begin position="1"/>
        <end position="152"/>
    </location>
</feature>
<gene>
    <name evidence="2" type="ORF">RDB_LOCUS39918</name>
</gene>
<evidence type="ECO:0000313" key="3">
    <source>
        <dbReference type="Proteomes" id="UP000663853"/>
    </source>
</evidence>
<feature type="non-terminal residue" evidence="2">
    <location>
        <position position="1"/>
    </location>
</feature>